<dbReference type="SMART" id="SM00388">
    <property type="entry name" value="HisKA"/>
    <property type="match status" value="1"/>
</dbReference>
<accession>A0ABY4S354</accession>
<evidence type="ECO:0000256" key="8">
    <source>
        <dbReference type="ARBA" id="ARBA00022840"/>
    </source>
</evidence>
<dbReference type="Pfam" id="PF08448">
    <property type="entry name" value="PAS_4"/>
    <property type="match status" value="3"/>
</dbReference>
<evidence type="ECO:0000256" key="7">
    <source>
        <dbReference type="ARBA" id="ARBA00022741"/>
    </source>
</evidence>
<dbReference type="Gene3D" id="3.30.565.10">
    <property type="entry name" value="Histidine kinase-like ATPase, C-terminal domain"/>
    <property type="match status" value="1"/>
</dbReference>
<evidence type="ECO:0000256" key="5">
    <source>
        <dbReference type="ARBA" id="ARBA00022553"/>
    </source>
</evidence>
<dbReference type="SUPFAM" id="SSF47226">
    <property type="entry name" value="Histidine-containing phosphotransfer domain, HPT domain"/>
    <property type="match status" value="1"/>
</dbReference>
<dbReference type="Proteomes" id="UP001056201">
    <property type="component" value="Chromosome 1"/>
</dbReference>
<dbReference type="SMART" id="SM00091">
    <property type="entry name" value="PAS"/>
    <property type="match status" value="3"/>
</dbReference>
<dbReference type="InterPro" id="IPR004358">
    <property type="entry name" value="Sig_transdc_His_kin-like_C"/>
</dbReference>
<dbReference type="Gene3D" id="3.40.50.2300">
    <property type="match status" value="2"/>
</dbReference>
<dbReference type="PANTHER" id="PTHR45339">
    <property type="entry name" value="HYBRID SIGNAL TRANSDUCTION HISTIDINE KINASE J"/>
    <property type="match status" value="1"/>
</dbReference>
<evidence type="ECO:0000256" key="2">
    <source>
        <dbReference type="ARBA" id="ARBA00004651"/>
    </source>
</evidence>
<keyword evidence="13" id="KW-0732">Signal</keyword>
<keyword evidence="10" id="KW-0902">Two-component regulatory system</keyword>
<dbReference type="CDD" id="cd00082">
    <property type="entry name" value="HisKA"/>
    <property type="match status" value="1"/>
</dbReference>
<keyword evidence="8" id="KW-0067">ATP-binding</keyword>
<keyword evidence="5 12" id="KW-0597">Phosphoprotein</keyword>
<dbReference type="Gene3D" id="1.20.120.160">
    <property type="entry name" value="HPT domain"/>
    <property type="match status" value="1"/>
</dbReference>
<dbReference type="CDD" id="cd17546">
    <property type="entry name" value="REC_hyHK_CKI1_RcsC-like"/>
    <property type="match status" value="1"/>
</dbReference>
<dbReference type="InterPro" id="IPR003594">
    <property type="entry name" value="HATPase_dom"/>
</dbReference>
<evidence type="ECO:0000256" key="1">
    <source>
        <dbReference type="ARBA" id="ARBA00000085"/>
    </source>
</evidence>
<dbReference type="PROSITE" id="PS50112">
    <property type="entry name" value="PAS"/>
    <property type="match status" value="1"/>
</dbReference>
<organism evidence="17 18">
    <name type="scientific">Aquincola tertiaricarbonis</name>
    <dbReference type="NCBI Taxonomy" id="391953"/>
    <lineage>
        <taxon>Bacteria</taxon>
        <taxon>Pseudomonadati</taxon>
        <taxon>Pseudomonadota</taxon>
        <taxon>Betaproteobacteria</taxon>
        <taxon>Burkholderiales</taxon>
        <taxon>Sphaerotilaceae</taxon>
        <taxon>Aquincola</taxon>
    </lineage>
</organism>
<dbReference type="SUPFAM" id="SSF47384">
    <property type="entry name" value="Homodimeric domain of signal transducing histidine kinase"/>
    <property type="match status" value="1"/>
</dbReference>
<evidence type="ECO:0000313" key="18">
    <source>
        <dbReference type="Proteomes" id="UP001056201"/>
    </source>
</evidence>
<dbReference type="SMART" id="SM00387">
    <property type="entry name" value="HATPase_c"/>
    <property type="match status" value="1"/>
</dbReference>
<dbReference type="Pfam" id="PF02518">
    <property type="entry name" value="HATPase_c"/>
    <property type="match status" value="1"/>
</dbReference>
<evidence type="ECO:0000313" key="17">
    <source>
        <dbReference type="EMBL" id="URI07444.1"/>
    </source>
</evidence>
<dbReference type="CDD" id="cd00156">
    <property type="entry name" value="REC"/>
    <property type="match status" value="1"/>
</dbReference>
<evidence type="ECO:0000259" key="15">
    <source>
        <dbReference type="PROSITE" id="PS50110"/>
    </source>
</evidence>
<dbReference type="Gene3D" id="3.30.450.20">
    <property type="entry name" value="PAS domain"/>
    <property type="match status" value="3"/>
</dbReference>
<dbReference type="PRINTS" id="PR00344">
    <property type="entry name" value="BCTRLSENSOR"/>
</dbReference>
<dbReference type="EC" id="2.7.13.3" evidence="3"/>
<feature type="modified residue" description="4-aspartylphosphate" evidence="12">
    <location>
        <position position="910"/>
    </location>
</feature>
<comment type="catalytic activity">
    <reaction evidence="1">
        <text>ATP + protein L-histidine = ADP + protein N-phospho-L-histidine.</text>
        <dbReference type="EC" id="2.7.13.3"/>
    </reaction>
</comment>
<dbReference type="InterPro" id="IPR011006">
    <property type="entry name" value="CheY-like_superfamily"/>
</dbReference>
<dbReference type="PROSITE" id="PS50109">
    <property type="entry name" value="HIS_KIN"/>
    <property type="match status" value="1"/>
</dbReference>
<feature type="domain" description="PAS" evidence="16">
    <location>
        <begin position="193"/>
        <end position="229"/>
    </location>
</feature>
<dbReference type="InterPro" id="IPR000014">
    <property type="entry name" value="PAS"/>
</dbReference>
<feature type="chain" id="PRO_5046250170" description="histidine kinase" evidence="13">
    <location>
        <begin position="28"/>
        <end position="1270"/>
    </location>
</feature>
<feature type="signal peptide" evidence="13">
    <location>
        <begin position="1"/>
        <end position="27"/>
    </location>
</feature>
<keyword evidence="7" id="KW-0547">Nucleotide-binding</keyword>
<dbReference type="EMBL" id="CP097635">
    <property type="protein sequence ID" value="URI07444.1"/>
    <property type="molecule type" value="Genomic_DNA"/>
</dbReference>
<evidence type="ECO:0000259" key="14">
    <source>
        <dbReference type="PROSITE" id="PS50109"/>
    </source>
</evidence>
<evidence type="ECO:0000256" key="12">
    <source>
        <dbReference type="PROSITE-ProRule" id="PRU00169"/>
    </source>
</evidence>
<keyword evidence="6" id="KW-0812">Transmembrane</keyword>
<dbReference type="InterPro" id="IPR013656">
    <property type="entry name" value="PAS_4"/>
</dbReference>
<evidence type="ECO:0000256" key="10">
    <source>
        <dbReference type="ARBA" id="ARBA00023012"/>
    </source>
</evidence>
<dbReference type="InterPro" id="IPR035965">
    <property type="entry name" value="PAS-like_dom_sf"/>
</dbReference>
<dbReference type="InterPro" id="IPR003661">
    <property type="entry name" value="HisK_dim/P_dom"/>
</dbReference>
<dbReference type="RefSeq" id="WP_250195679.1">
    <property type="nucleotide sequence ID" value="NZ_CP097635.1"/>
</dbReference>
<evidence type="ECO:0000256" key="13">
    <source>
        <dbReference type="SAM" id="SignalP"/>
    </source>
</evidence>
<reference evidence="17" key="1">
    <citation type="submission" date="2022-05" db="EMBL/GenBank/DDBJ databases">
        <title>An RpoN-dependent PEP-CTERM gene is involved in floc formation of an Aquincola tertiaricarbonis strain.</title>
        <authorList>
            <person name="Qiu D."/>
            <person name="Xia M."/>
        </authorList>
    </citation>
    <scope>NUCLEOTIDE SEQUENCE</scope>
    <source>
        <strain evidence="17">RN12</strain>
    </source>
</reference>
<comment type="subcellular location">
    <subcellularLocation>
        <location evidence="2">Cell membrane</location>
        <topology evidence="2">Multi-pass membrane protein</topology>
    </subcellularLocation>
</comment>
<dbReference type="InterPro" id="IPR001789">
    <property type="entry name" value="Sig_transdc_resp-reg_receiver"/>
</dbReference>
<evidence type="ECO:0000259" key="16">
    <source>
        <dbReference type="PROSITE" id="PS50112"/>
    </source>
</evidence>
<gene>
    <name evidence="17" type="ORF">MW290_02150</name>
</gene>
<dbReference type="PROSITE" id="PS50110">
    <property type="entry name" value="RESPONSE_REGULATORY"/>
    <property type="match status" value="2"/>
</dbReference>
<dbReference type="CDD" id="cd00130">
    <property type="entry name" value="PAS"/>
    <property type="match status" value="3"/>
</dbReference>
<evidence type="ECO:0000256" key="4">
    <source>
        <dbReference type="ARBA" id="ARBA00022475"/>
    </source>
</evidence>
<dbReference type="SUPFAM" id="SSF55874">
    <property type="entry name" value="ATPase domain of HSP90 chaperone/DNA topoisomerase II/histidine kinase"/>
    <property type="match status" value="1"/>
</dbReference>
<keyword evidence="18" id="KW-1185">Reference proteome</keyword>
<feature type="domain" description="Histidine kinase" evidence="14">
    <location>
        <begin position="619"/>
        <end position="839"/>
    </location>
</feature>
<dbReference type="InterPro" id="IPR036890">
    <property type="entry name" value="HATPase_C_sf"/>
</dbReference>
<dbReference type="SUPFAM" id="SSF55785">
    <property type="entry name" value="PYP-like sensor domain (PAS domain)"/>
    <property type="match status" value="3"/>
</dbReference>
<feature type="modified residue" description="4-aspartylphosphate" evidence="12">
    <location>
        <position position="1055"/>
    </location>
</feature>
<dbReference type="InterPro" id="IPR001610">
    <property type="entry name" value="PAC"/>
</dbReference>
<keyword evidence="4" id="KW-1003">Cell membrane</keyword>
<evidence type="ECO:0000256" key="9">
    <source>
        <dbReference type="ARBA" id="ARBA00022989"/>
    </source>
</evidence>
<dbReference type="NCBIfam" id="TIGR00229">
    <property type="entry name" value="sensory_box"/>
    <property type="match status" value="2"/>
</dbReference>
<dbReference type="CDD" id="cd16922">
    <property type="entry name" value="HATPase_EvgS-ArcB-TorS-like"/>
    <property type="match status" value="1"/>
</dbReference>
<protein>
    <recommendedName>
        <fullName evidence="3">histidine kinase</fullName>
        <ecNumber evidence="3">2.7.13.3</ecNumber>
    </recommendedName>
</protein>
<feature type="domain" description="Response regulatory" evidence="15">
    <location>
        <begin position="856"/>
        <end position="977"/>
    </location>
</feature>
<evidence type="ECO:0000256" key="11">
    <source>
        <dbReference type="ARBA" id="ARBA00023136"/>
    </source>
</evidence>
<dbReference type="Gene3D" id="1.10.287.130">
    <property type="match status" value="1"/>
</dbReference>
<dbReference type="InterPro" id="IPR036097">
    <property type="entry name" value="HisK_dim/P_sf"/>
</dbReference>
<dbReference type="SUPFAM" id="SSF52172">
    <property type="entry name" value="CheY-like"/>
    <property type="match status" value="2"/>
</dbReference>
<dbReference type="Pfam" id="PF00072">
    <property type="entry name" value="Response_reg"/>
    <property type="match status" value="2"/>
</dbReference>
<keyword evidence="9" id="KW-1133">Transmembrane helix</keyword>
<dbReference type="SMART" id="SM00086">
    <property type="entry name" value="PAC"/>
    <property type="match status" value="2"/>
</dbReference>
<dbReference type="InterPro" id="IPR036641">
    <property type="entry name" value="HPT_dom_sf"/>
</dbReference>
<sequence>MLMRHGRGWIIATALSTLLVCSAVATAYSLQARRAAQSAVTSLALKQAANDVHEAFHHVTLSGHPASPWNRTQGEALLQRAADTLDQLSRDQAGAPRLDGLRSALDRLRELPAIDAGPGEAVVRAQLTLHDIHEQVQAIDEALQAHDRAETQRLSRVFDATLVLSGLLLLGLWSAMLRAERARTRAGEALEASAERWRSTLSALAEAVITVDAEGRLVDCNAAALRLLGGRTPPGQPFDPVGQVLSAHWPLQHPDGRPMTQAEAPSRRVLSTGQPQRDLIVGADYSGDGLRLYRANAEPLLEGQQITGVVITLADVTEQQLASQQLAMHSDRLEELVDARTRELQSALAAQREAERFTQDILDAQPTLLAYWGRDLRLRFANRAYLDWFGLDRAQCIGGTVPEVLGEETLQRQLGSIRRVLDGEPVEMELDMTDPAGRVGHFWVHRLPERRNGQVEGWFFIATNITELVEAKRFTRLVADSIPGVIGYWRMDMTCGFANQAYRAWFGRGPDEVVGMRAQDLVSREAYAQAEPYIQRALQGERQDYQRQIVRADGVTVDALLSYIPHWVDGEQQGFFVAITDITALKQAQTQLAWLNTQLEARAAQAESATSAKSAFLANMSHEIRTPMNAIIGLTHLMSRDTRDTLQRDRLLKIDGAAKHLLQLINDILDLSKIEAGKMVLEDVEFSVDALVSGAFDLVGDRAREKGLELVLDTDHLPARLRGDPTRLSQALVNLLGNAVKFTDSGWVRLKAELLSEERRRLQVRFEVADTGEGISPADQGRLFHAFEQADASATRRHAGTGLGLAITRHLAELMGGEVGVDSRPGQGSRFWFTAWLGRAAEAGDQAAPPPLRHLRALVVDDLPEARQAIEDRLRDFGLEVEGLADGEAALRQVQARMKAGKPYDVFLIDWHMAPLDGIATLNRLREMLDDGMPPSILVTAFDEAPMWQQARAAHYDAVLVKPITASALLDALARVLRPRGEMLAMDGGSPSEQEALLRRHHAGQRVLLVEDNAVNQEVAHELLRAAGLAVETAENGARALALVRQRDYDAILMDMQMPVMDGLEATRAIRAQLGRGLPIIAMTANAFGEDRVACLEAGMNDHLAKPVDPVKLYATLLRWLPRRSAVPALARPPDQTPGSASPAERPLDVRLAAIEGLDIAAAMRHMGDNLPGLARVLRQFANTYEAGLPQLLVAPDPADPAAQASARRQASHSLRGASASIGASDLVPRLQAYEAAVAAQEDEATLLQRGQAIHAEVLALVGAIRRELG</sequence>
<evidence type="ECO:0000256" key="3">
    <source>
        <dbReference type="ARBA" id="ARBA00012438"/>
    </source>
</evidence>
<proteinExistence type="predicted"/>
<feature type="domain" description="Response regulatory" evidence="15">
    <location>
        <begin position="1006"/>
        <end position="1121"/>
    </location>
</feature>
<dbReference type="InterPro" id="IPR005467">
    <property type="entry name" value="His_kinase_dom"/>
</dbReference>
<dbReference type="Pfam" id="PF00512">
    <property type="entry name" value="HisKA"/>
    <property type="match status" value="1"/>
</dbReference>
<name>A0ABY4S354_AQUTE</name>
<dbReference type="PANTHER" id="PTHR45339:SF1">
    <property type="entry name" value="HYBRID SIGNAL TRANSDUCTION HISTIDINE KINASE J"/>
    <property type="match status" value="1"/>
</dbReference>
<evidence type="ECO:0000256" key="6">
    <source>
        <dbReference type="ARBA" id="ARBA00022692"/>
    </source>
</evidence>
<dbReference type="SMART" id="SM00448">
    <property type="entry name" value="REC"/>
    <property type="match status" value="2"/>
</dbReference>
<keyword evidence="11" id="KW-0472">Membrane</keyword>